<comment type="caution">
    <text evidence="2">The sequence shown here is derived from an EMBL/GenBank/DDBJ whole genome shotgun (WGS) entry which is preliminary data.</text>
</comment>
<proteinExistence type="predicted"/>
<dbReference type="OrthoDB" id="10308651at2759"/>
<name>A0A8X7C0K6_9ARAC</name>
<organism evidence="2 3">
    <name type="scientific">Trichonephila inaurata madagascariensis</name>
    <dbReference type="NCBI Taxonomy" id="2747483"/>
    <lineage>
        <taxon>Eukaryota</taxon>
        <taxon>Metazoa</taxon>
        <taxon>Ecdysozoa</taxon>
        <taxon>Arthropoda</taxon>
        <taxon>Chelicerata</taxon>
        <taxon>Arachnida</taxon>
        <taxon>Araneae</taxon>
        <taxon>Araneomorphae</taxon>
        <taxon>Entelegynae</taxon>
        <taxon>Araneoidea</taxon>
        <taxon>Nephilidae</taxon>
        <taxon>Trichonephila</taxon>
        <taxon>Trichonephila inaurata</taxon>
    </lineage>
</organism>
<feature type="region of interest" description="Disordered" evidence="1">
    <location>
        <begin position="25"/>
        <end position="46"/>
    </location>
</feature>
<dbReference type="AlphaFoldDB" id="A0A8X7C0K6"/>
<sequence>MMQKPHLQLCPQGVINTFFRPQSVEERPVGTQVGQRRSQQRKKTVPEVPEPRLLTHSRPGWSRMALDVGQMPVCVF</sequence>
<keyword evidence="3" id="KW-1185">Reference proteome</keyword>
<accession>A0A8X7C0K6</accession>
<dbReference type="Proteomes" id="UP000886998">
    <property type="component" value="Unassembled WGS sequence"/>
</dbReference>
<protein>
    <submittedName>
        <fullName evidence="2">Uncharacterized protein</fullName>
    </submittedName>
</protein>
<evidence type="ECO:0000256" key="1">
    <source>
        <dbReference type="SAM" id="MobiDB-lite"/>
    </source>
</evidence>
<dbReference type="EMBL" id="BMAV01007764">
    <property type="protein sequence ID" value="GFY50865.1"/>
    <property type="molecule type" value="Genomic_DNA"/>
</dbReference>
<evidence type="ECO:0000313" key="3">
    <source>
        <dbReference type="Proteomes" id="UP000886998"/>
    </source>
</evidence>
<gene>
    <name evidence="2" type="ORF">TNIN_136011</name>
</gene>
<evidence type="ECO:0000313" key="2">
    <source>
        <dbReference type="EMBL" id="GFY50865.1"/>
    </source>
</evidence>
<reference evidence="2" key="1">
    <citation type="submission" date="2020-08" db="EMBL/GenBank/DDBJ databases">
        <title>Multicomponent nature underlies the extraordinary mechanical properties of spider dragline silk.</title>
        <authorList>
            <person name="Kono N."/>
            <person name="Nakamura H."/>
            <person name="Mori M."/>
            <person name="Yoshida Y."/>
            <person name="Ohtoshi R."/>
            <person name="Malay A.D."/>
            <person name="Moran D.A.P."/>
            <person name="Tomita M."/>
            <person name="Numata K."/>
            <person name="Arakawa K."/>
        </authorList>
    </citation>
    <scope>NUCLEOTIDE SEQUENCE</scope>
</reference>